<dbReference type="Pfam" id="PF04679">
    <property type="entry name" value="DNA_ligase_A_C"/>
    <property type="match status" value="1"/>
</dbReference>
<accession>H0EBA8</accession>
<dbReference type="PROSITE" id="PS50160">
    <property type="entry name" value="DNA_LIGASE_A3"/>
    <property type="match status" value="1"/>
</dbReference>
<dbReference type="RefSeq" id="WP_007578831.1">
    <property type="nucleotide sequence ID" value="NZ_AGUD01000305.1"/>
</dbReference>
<dbReference type="NCBIfam" id="NF006078">
    <property type="entry name" value="PRK08224.1"/>
    <property type="match status" value="1"/>
</dbReference>
<dbReference type="InterPro" id="IPR044117">
    <property type="entry name" value="OBF_LigC-like"/>
</dbReference>
<evidence type="ECO:0000256" key="2">
    <source>
        <dbReference type="ARBA" id="ARBA00012727"/>
    </source>
</evidence>
<dbReference type="EC" id="6.5.1.1" evidence="2"/>
<dbReference type="SUPFAM" id="SSF50249">
    <property type="entry name" value="Nucleic acid-binding proteins"/>
    <property type="match status" value="1"/>
</dbReference>
<evidence type="ECO:0000256" key="4">
    <source>
        <dbReference type="ARBA" id="ARBA00034003"/>
    </source>
</evidence>
<reference evidence="6 7" key="1">
    <citation type="journal article" date="2013" name="Biodegradation">
        <title>Quantitative proteomic analysis of ibuprofen-degrading Patulibacter sp. strain I11.</title>
        <authorList>
            <person name="Almeida B."/>
            <person name="Kjeldal H."/>
            <person name="Lolas I."/>
            <person name="Knudsen A.D."/>
            <person name="Carvalho G."/>
            <person name="Nielsen K.L."/>
            <person name="Barreto Crespo M.T."/>
            <person name="Stensballe A."/>
            <person name="Nielsen J.L."/>
        </authorList>
    </citation>
    <scope>NUCLEOTIDE SEQUENCE [LARGE SCALE GENOMIC DNA]</scope>
    <source>
        <strain evidence="6 7">I11</strain>
    </source>
</reference>
<dbReference type="Proteomes" id="UP000005143">
    <property type="component" value="Unassembled WGS sequence"/>
</dbReference>
<dbReference type="InterPro" id="IPR012309">
    <property type="entry name" value="DNA_ligase_ATP-dep_C"/>
</dbReference>
<gene>
    <name evidence="6" type="ORF">PAI11_41370</name>
</gene>
<dbReference type="Gene3D" id="2.40.50.140">
    <property type="entry name" value="Nucleic acid-binding proteins"/>
    <property type="match status" value="1"/>
</dbReference>
<protein>
    <recommendedName>
        <fullName evidence="2">DNA ligase (ATP)</fullName>
        <ecNumber evidence="2">6.5.1.1</ecNumber>
    </recommendedName>
</protein>
<dbReference type="CDD" id="cd07970">
    <property type="entry name" value="OBF_DNA_ligase_LigC"/>
    <property type="match status" value="1"/>
</dbReference>
<dbReference type="SUPFAM" id="SSF56091">
    <property type="entry name" value="DNA ligase/mRNA capping enzyme, catalytic domain"/>
    <property type="match status" value="1"/>
</dbReference>
<comment type="caution">
    <text evidence="6">The sequence shown here is derived from an EMBL/GenBank/DDBJ whole genome shotgun (WGS) entry which is preliminary data.</text>
</comment>
<evidence type="ECO:0000313" key="7">
    <source>
        <dbReference type="Proteomes" id="UP000005143"/>
    </source>
</evidence>
<dbReference type="PANTHER" id="PTHR45674">
    <property type="entry name" value="DNA LIGASE 1/3 FAMILY MEMBER"/>
    <property type="match status" value="1"/>
</dbReference>
<dbReference type="EMBL" id="AGUD01000305">
    <property type="protein sequence ID" value="EHN09072.1"/>
    <property type="molecule type" value="Genomic_DNA"/>
</dbReference>
<dbReference type="InterPro" id="IPR050191">
    <property type="entry name" value="ATP-dep_DNA_ligase"/>
</dbReference>
<feature type="domain" description="ATP-dependent DNA ligase family profile" evidence="5">
    <location>
        <begin position="127"/>
        <end position="242"/>
    </location>
</feature>
<dbReference type="InterPro" id="IPR016059">
    <property type="entry name" value="DNA_ligase_ATP-dep_CS"/>
</dbReference>
<dbReference type="OrthoDB" id="9770771at2"/>
<dbReference type="AlphaFoldDB" id="H0EBA8"/>
<keyword evidence="7" id="KW-1185">Reference proteome</keyword>
<dbReference type="CDD" id="cd07905">
    <property type="entry name" value="Adenylation_DNA_ligase_LigC"/>
    <property type="match status" value="1"/>
</dbReference>
<dbReference type="PATRIC" id="fig|1097667.3.peg.4102"/>
<name>H0EBA8_9ACTN</name>
<dbReference type="GO" id="GO:0003910">
    <property type="term" value="F:DNA ligase (ATP) activity"/>
    <property type="evidence" value="ECO:0007669"/>
    <property type="project" value="UniProtKB-EC"/>
</dbReference>
<dbReference type="Gene3D" id="3.30.470.30">
    <property type="entry name" value="DNA ligase/mRNA capping enzyme"/>
    <property type="match status" value="1"/>
</dbReference>
<dbReference type="Pfam" id="PF01068">
    <property type="entry name" value="DNA_ligase_A_M"/>
    <property type="match status" value="1"/>
</dbReference>
<sequence length="338" mass="36582">MSLPLSPPLAPQLARSRDALPEGENWAYEPKWDGFRAIAFVDGDAVTLLSRGGKELERYFPELTFPAGRYVLDGEIVIDAVSIEQGGGTGLGGDRGQDPQDFNALSQRIHPAASRIERLSGEIPARYIAFDLLARDDEALLETPYGERRAALEAHLGGGSGIDFGGSIVHLTPSVATPAEAEPWLRDTEGVVAKELDAPYLPGARKGMVKVKRQRTIDAVVVGWRPGKEEGTVGSLILGLYTPEGELRVVGHTSGFKAAEKRSLVDTLAPYASGATGSADPSRWRSDKELEWVGLRPELVIEVSFDQVSAGRIRHGAKVLRWRDDKPPAECVVEQLDA</sequence>
<dbReference type="PROSITE" id="PS00697">
    <property type="entry name" value="DNA_LIGASE_A1"/>
    <property type="match status" value="1"/>
</dbReference>
<dbReference type="GO" id="GO:0006310">
    <property type="term" value="P:DNA recombination"/>
    <property type="evidence" value="ECO:0007669"/>
    <property type="project" value="InterPro"/>
</dbReference>
<proteinExistence type="inferred from homology"/>
<evidence type="ECO:0000256" key="3">
    <source>
        <dbReference type="ARBA" id="ARBA00022598"/>
    </source>
</evidence>
<dbReference type="GO" id="GO:0006281">
    <property type="term" value="P:DNA repair"/>
    <property type="evidence" value="ECO:0007669"/>
    <property type="project" value="InterPro"/>
</dbReference>
<keyword evidence="3 6" id="KW-0436">Ligase</keyword>
<dbReference type="InterPro" id="IPR012310">
    <property type="entry name" value="DNA_ligase_ATP-dep_cent"/>
</dbReference>
<dbReference type="InterPro" id="IPR012340">
    <property type="entry name" value="NA-bd_OB-fold"/>
</dbReference>
<evidence type="ECO:0000259" key="5">
    <source>
        <dbReference type="PROSITE" id="PS50160"/>
    </source>
</evidence>
<evidence type="ECO:0000256" key="1">
    <source>
        <dbReference type="ARBA" id="ARBA00007572"/>
    </source>
</evidence>
<dbReference type="InterPro" id="IPR044119">
    <property type="entry name" value="Adenylation_LigC-like"/>
</dbReference>
<comment type="catalytic activity">
    <reaction evidence="4">
        <text>ATP + (deoxyribonucleotide)n-3'-hydroxyl + 5'-phospho-(deoxyribonucleotide)m = (deoxyribonucleotide)n+m + AMP + diphosphate.</text>
        <dbReference type="EC" id="6.5.1.1"/>
    </reaction>
</comment>
<dbReference type="PANTHER" id="PTHR45674:SF4">
    <property type="entry name" value="DNA LIGASE 1"/>
    <property type="match status" value="1"/>
</dbReference>
<evidence type="ECO:0000313" key="6">
    <source>
        <dbReference type="EMBL" id="EHN09072.1"/>
    </source>
</evidence>
<comment type="similarity">
    <text evidence="1">Belongs to the ATP-dependent DNA ligase family.</text>
</comment>
<organism evidence="6 7">
    <name type="scientific">Patulibacter medicamentivorans</name>
    <dbReference type="NCBI Taxonomy" id="1097667"/>
    <lineage>
        <taxon>Bacteria</taxon>
        <taxon>Bacillati</taxon>
        <taxon>Actinomycetota</taxon>
        <taxon>Thermoleophilia</taxon>
        <taxon>Solirubrobacterales</taxon>
        <taxon>Patulibacteraceae</taxon>
        <taxon>Patulibacter</taxon>
    </lineage>
</organism>
<dbReference type="GO" id="GO:0005524">
    <property type="term" value="F:ATP binding"/>
    <property type="evidence" value="ECO:0007669"/>
    <property type="project" value="InterPro"/>
</dbReference>